<organism evidence="1 2">
    <name type="scientific">Romanomermis culicivorax</name>
    <name type="common">Nematode worm</name>
    <dbReference type="NCBI Taxonomy" id="13658"/>
    <lineage>
        <taxon>Eukaryota</taxon>
        <taxon>Metazoa</taxon>
        <taxon>Ecdysozoa</taxon>
        <taxon>Nematoda</taxon>
        <taxon>Enoplea</taxon>
        <taxon>Dorylaimia</taxon>
        <taxon>Mermithida</taxon>
        <taxon>Mermithoidea</taxon>
        <taxon>Mermithidae</taxon>
        <taxon>Romanomermis</taxon>
    </lineage>
</organism>
<accession>A0A915KZW2</accession>
<reference evidence="2" key="1">
    <citation type="submission" date="2022-11" db="UniProtKB">
        <authorList>
            <consortium name="WormBaseParasite"/>
        </authorList>
    </citation>
    <scope>IDENTIFICATION</scope>
</reference>
<protein>
    <submittedName>
        <fullName evidence="2">Uncharacterized protein</fullName>
    </submittedName>
</protein>
<sequence length="138" mass="16000">MKWKTAFWAVPIPQENWSPKSVKDELIAKSLALDLAFQAYKIYLKDTSQRREKSLDHNLDGVSYSEIFALSFFSMICDQKQTQNLLLSKTDAESWEYNNFIRNSMLKNAKLVDWKIWNCSSSASKANADFETIKDQCV</sequence>
<proteinExistence type="predicted"/>
<evidence type="ECO:0000313" key="2">
    <source>
        <dbReference type="WBParaSite" id="nRc.2.0.1.t43053-RA"/>
    </source>
</evidence>
<dbReference type="InterPro" id="IPR024079">
    <property type="entry name" value="MetalloPept_cat_dom_sf"/>
</dbReference>
<name>A0A915KZW2_ROMCU</name>
<dbReference type="Proteomes" id="UP000887565">
    <property type="component" value="Unplaced"/>
</dbReference>
<dbReference type="Gene3D" id="3.40.390.10">
    <property type="entry name" value="Collagenase (Catalytic Domain)"/>
    <property type="match status" value="1"/>
</dbReference>
<dbReference type="AlphaFoldDB" id="A0A915KZW2"/>
<evidence type="ECO:0000313" key="1">
    <source>
        <dbReference type="Proteomes" id="UP000887565"/>
    </source>
</evidence>
<dbReference type="GO" id="GO:0008237">
    <property type="term" value="F:metallopeptidase activity"/>
    <property type="evidence" value="ECO:0007669"/>
    <property type="project" value="InterPro"/>
</dbReference>
<keyword evidence="1" id="KW-1185">Reference proteome</keyword>
<dbReference type="WBParaSite" id="nRc.2.0.1.t43053-RA">
    <property type="protein sequence ID" value="nRc.2.0.1.t43053-RA"/>
    <property type="gene ID" value="nRc.2.0.1.g43053"/>
</dbReference>